<evidence type="ECO:0000313" key="1">
    <source>
        <dbReference type="EMBL" id="KUK46585.1"/>
    </source>
</evidence>
<dbReference type="Proteomes" id="UP000064249">
    <property type="component" value="Unassembled WGS sequence"/>
</dbReference>
<proteinExistence type="predicted"/>
<accession>A0A117LGX3</accession>
<sequence>MNPTSHYSLVKPTLETPFHIDFDWWIEHDANWRVFLLDFLCDEHHAIYAEKDQNIEIDYVDPLTAEVKRVDGLLHTLVTHCAKQEDFISGNTTLVNTIFKTFLANNNQPLNAQQLAERTGKSAMTILRTFSGTQIFKGIRPLQD</sequence>
<organism evidence="1 2">
    <name type="scientific">Anaerolinea thermophila</name>
    <dbReference type="NCBI Taxonomy" id="167964"/>
    <lineage>
        <taxon>Bacteria</taxon>
        <taxon>Bacillati</taxon>
        <taxon>Chloroflexota</taxon>
        <taxon>Anaerolineae</taxon>
        <taxon>Anaerolineales</taxon>
        <taxon>Anaerolineaceae</taxon>
        <taxon>Anaerolinea</taxon>
    </lineage>
</organism>
<dbReference type="AlphaFoldDB" id="A0A117LGX3"/>
<comment type="caution">
    <text evidence="1">The sequence shown here is derived from an EMBL/GenBank/DDBJ whole genome shotgun (WGS) entry which is preliminary data.</text>
</comment>
<evidence type="ECO:0000313" key="2">
    <source>
        <dbReference type="Proteomes" id="UP000064249"/>
    </source>
</evidence>
<gene>
    <name evidence="1" type="ORF">XD73_0554</name>
</gene>
<dbReference type="EMBL" id="LGFU01000019">
    <property type="protein sequence ID" value="KUK46585.1"/>
    <property type="molecule type" value="Genomic_DNA"/>
</dbReference>
<reference evidence="1 2" key="1">
    <citation type="journal article" date="2015" name="MBio">
        <title>Genome-Resolved Metagenomic Analysis Reveals Roles for Candidate Phyla and Other Microbial Community Members in Biogeochemical Transformations in Oil Reservoirs.</title>
        <authorList>
            <person name="Hu P."/>
            <person name="Tom L."/>
            <person name="Singh A."/>
            <person name="Thomas B.C."/>
            <person name="Baker B.J."/>
            <person name="Piceno Y.M."/>
            <person name="Andersen G.L."/>
            <person name="Banfield J.F."/>
        </authorList>
    </citation>
    <scope>NUCLEOTIDE SEQUENCE [LARGE SCALE GENOMIC DNA]</scope>
    <source>
        <strain evidence="1">46_16</strain>
    </source>
</reference>
<name>A0A117LGX3_9CHLR</name>
<protein>
    <submittedName>
        <fullName evidence="1">Uncharacterized protein</fullName>
    </submittedName>
</protein>